<evidence type="ECO:0000313" key="2">
    <source>
        <dbReference type="EMBL" id="KUG26125.1"/>
    </source>
</evidence>
<dbReference type="InterPro" id="IPR051840">
    <property type="entry name" value="NifX/NifY_domain"/>
</dbReference>
<dbReference type="PANTHER" id="PTHR33937:SF2">
    <property type="entry name" value="DINITROGENASE IRON-MOLYBDENUM COFACTOR BIOSYNTHESIS DOMAIN-CONTAINING PROTEIN"/>
    <property type="match status" value="1"/>
</dbReference>
<dbReference type="EMBL" id="LNQE01000529">
    <property type="protein sequence ID" value="KUG26125.1"/>
    <property type="molecule type" value="Genomic_DNA"/>
</dbReference>
<sequence>MNQRIAIAIEELPGNIYVVAENFSRCSKFVVCEINPKKIVVQKETYFNPLNGHQKSQSQLPGYINQFDVNYVIAGVMDKKTLSNFQQYGISVITTPQLQIKDVLEQFLTGKLNRYIENFEDDN</sequence>
<proteinExistence type="predicted"/>
<dbReference type="Gene3D" id="3.30.420.130">
    <property type="entry name" value="Dinitrogenase iron-molybdenum cofactor biosynthesis domain"/>
    <property type="match status" value="1"/>
</dbReference>
<dbReference type="AlphaFoldDB" id="A0A0W8FZ30"/>
<accession>A0A0W8FZ30</accession>
<organism evidence="2">
    <name type="scientific">hydrocarbon metagenome</name>
    <dbReference type="NCBI Taxonomy" id="938273"/>
    <lineage>
        <taxon>unclassified sequences</taxon>
        <taxon>metagenomes</taxon>
        <taxon>ecological metagenomes</taxon>
    </lineage>
</organism>
<dbReference type="InterPro" id="IPR036105">
    <property type="entry name" value="DiNase_FeMo-co_biosyn_sf"/>
</dbReference>
<dbReference type="SUPFAM" id="SSF53146">
    <property type="entry name" value="Nitrogenase accessory factor-like"/>
    <property type="match status" value="1"/>
</dbReference>
<dbReference type="InterPro" id="IPR003731">
    <property type="entry name" value="Di-Nase_FeMo-co_biosynth"/>
</dbReference>
<reference evidence="2" key="1">
    <citation type="journal article" date="2015" name="Proc. Natl. Acad. Sci. U.S.A.">
        <title>Networks of energetic and metabolic interactions define dynamics in microbial communities.</title>
        <authorList>
            <person name="Embree M."/>
            <person name="Liu J.K."/>
            <person name="Al-Bassam M.M."/>
            <person name="Zengler K."/>
        </authorList>
    </citation>
    <scope>NUCLEOTIDE SEQUENCE</scope>
</reference>
<name>A0A0W8FZ30_9ZZZZ</name>
<dbReference type="PANTHER" id="PTHR33937">
    <property type="entry name" value="IRON-MOLYBDENUM PROTEIN-RELATED-RELATED"/>
    <property type="match status" value="1"/>
</dbReference>
<comment type="caution">
    <text evidence="2">The sequence shown here is derived from an EMBL/GenBank/DDBJ whole genome shotgun (WGS) entry which is preliminary data.</text>
</comment>
<feature type="domain" description="Dinitrogenase iron-molybdenum cofactor biosynthesis" evidence="1">
    <location>
        <begin position="19"/>
        <end position="108"/>
    </location>
</feature>
<protein>
    <recommendedName>
        <fullName evidence="1">Dinitrogenase iron-molybdenum cofactor biosynthesis domain-containing protein</fullName>
    </recommendedName>
</protein>
<dbReference type="Pfam" id="PF02579">
    <property type="entry name" value="Nitro_FeMo-Co"/>
    <property type="match status" value="1"/>
</dbReference>
<evidence type="ECO:0000259" key="1">
    <source>
        <dbReference type="Pfam" id="PF02579"/>
    </source>
</evidence>
<gene>
    <name evidence="2" type="ORF">ASZ90_004038</name>
</gene>